<reference evidence="2" key="1">
    <citation type="submission" date="2018-04" db="EMBL/GenBank/DDBJ databases">
        <authorList>
            <person name="Go L.Y."/>
            <person name="Mitchell J.A."/>
        </authorList>
    </citation>
    <scope>NUCLEOTIDE SEQUENCE</scope>
    <source>
        <strain evidence="2">ARTV</strain>
    </source>
</reference>
<proteinExistence type="predicted"/>
<gene>
    <name evidence="2" type="ORF">ARTV_2984</name>
</gene>
<dbReference type="EMBL" id="UFQR01000019">
    <property type="protein sequence ID" value="SSW96526.1"/>
    <property type="molecule type" value="Genomic_DNA"/>
</dbReference>
<dbReference type="Pfam" id="PF03235">
    <property type="entry name" value="GmrSD_N"/>
    <property type="match status" value="1"/>
</dbReference>
<evidence type="ECO:0000313" key="2">
    <source>
        <dbReference type="EMBL" id="SSW96526.1"/>
    </source>
</evidence>
<dbReference type="AlphaFoldDB" id="A0A3B0MQ70"/>
<feature type="domain" description="GmrSD restriction endonucleases N-terminal" evidence="1">
    <location>
        <begin position="11"/>
        <end position="196"/>
    </location>
</feature>
<dbReference type="PANTHER" id="PTHR35149:SF2">
    <property type="entry name" value="DUF262 DOMAIN-CONTAINING PROTEIN"/>
    <property type="match status" value="1"/>
</dbReference>
<dbReference type="PANTHER" id="PTHR35149">
    <property type="entry name" value="SLL5132 PROTEIN"/>
    <property type="match status" value="1"/>
</dbReference>
<accession>A0A3B0MQ70</accession>
<evidence type="ECO:0000259" key="1">
    <source>
        <dbReference type="Pfam" id="PF03235"/>
    </source>
</evidence>
<organism evidence="2">
    <name type="scientific">Arsenophonus endosymbiont of Trialeurodes vaporariorum</name>
    <dbReference type="NCBI Taxonomy" id="235567"/>
    <lineage>
        <taxon>Bacteria</taxon>
        <taxon>Pseudomonadati</taxon>
        <taxon>Pseudomonadota</taxon>
        <taxon>Gammaproteobacteria</taxon>
        <taxon>Enterobacterales</taxon>
        <taxon>Morganellaceae</taxon>
        <taxon>Arsenophonus</taxon>
    </lineage>
</organism>
<protein>
    <recommendedName>
        <fullName evidence="1">GmrSD restriction endonucleases N-terminal domain-containing protein</fullName>
    </recommendedName>
</protein>
<sequence>MLEILSDSDSSAHDMGYLVLQSFDNKNFSIIDGQQRLTTLSIVILSGLKFLQKLVQQGIDPESKMKRCEEFMKSYIGYIDPITLSPQSKLELNRHNDNFYQTYLVTLEKIPSRGFSQSEHKLRKTFNWFYDKFNEYIVTNQDSGKRIAEVLVTLVDKLFFTVITVTDELNAFKVFETLNARGVRLSSTDLLKNYIFSLIDIGSTHENKFNLLESRWDIITGRIGS</sequence>
<dbReference type="InterPro" id="IPR004919">
    <property type="entry name" value="GmrSD_N"/>
</dbReference>
<name>A0A3B0MQ70_9GAMM</name>